<feature type="region of interest" description="C-terminal hotdog fold" evidence="8">
    <location>
        <begin position="2137"/>
        <end position="2279"/>
    </location>
</feature>
<dbReference type="Pfam" id="PF00550">
    <property type="entry name" value="PP-binding"/>
    <property type="match status" value="2"/>
</dbReference>
<dbReference type="Gene3D" id="3.30.70.3290">
    <property type="match status" value="2"/>
</dbReference>
<dbReference type="InterPro" id="IPR014031">
    <property type="entry name" value="Ketoacyl_synth_C"/>
</dbReference>
<dbReference type="SMART" id="SM00825">
    <property type="entry name" value="PKS_KS"/>
    <property type="match status" value="2"/>
</dbReference>
<dbReference type="InterPro" id="IPR036736">
    <property type="entry name" value="ACP-like_sf"/>
</dbReference>
<dbReference type="GO" id="GO:0004315">
    <property type="term" value="F:3-oxoacyl-[acyl-carrier-protein] synthase activity"/>
    <property type="evidence" value="ECO:0007669"/>
    <property type="project" value="InterPro"/>
</dbReference>
<name>A0A7W3Y015_9ACTN</name>
<dbReference type="PROSITE" id="PS50075">
    <property type="entry name" value="CARRIER"/>
    <property type="match status" value="2"/>
</dbReference>
<feature type="compositionally biased region" description="Basic and acidic residues" evidence="9">
    <location>
        <begin position="65"/>
        <end position="75"/>
    </location>
</feature>
<dbReference type="PROSITE" id="PS00606">
    <property type="entry name" value="KS3_1"/>
    <property type="match status" value="1"/>
</dbReference>
<dbReference type="SUPFAM" id="SSF55048">
    <property type="entry name" value="Probable ACP-binding domain of malonyl-CoA ACP transacylase"/>
    <property type="match status" value="2"/>
</dbReference>
<dbReference type="EMBL" id="VKHT01000022">
    <property type="protein sequence ID" value="MBB0242846.1"/>
    <property type="molecule type" value="Genomic_DNA"/>
</dbReference>
<dbReference type="InterPro" id="IPR042104">
    <property type="entry name" value="PKS_dehydratase_sf"/>
</dbReference>
<evidence type="ECO:0000259" key="11">
    <source>
        <dbReference type="PROSITE" id="PS52004"/>
    </source>
</evidence>
<dbReference type="SUPFAM" id="SSF51735">
    <property type="entry name" value="NAD(P)-binding Rossmann-fold domains"/>
    <property type="match status" value="2"/>
</dbReference>
<evidence type="ECO:0000259" key="10">
    <source>
        <dbReference type="PROSITE" id="PS50075"/>
    </source>
</evidence>
<feature type="domain" description="Ketosynthase family 3 (KS3)" evidence="11">
    <location>
        <begin position="1118"/>
        <end position="1544"/>
    </location>
</feature>
<comment type="pathway">
    <text evidence="1">Antibiotic biosynthesis.</text>
</comment>
<dbReference type="InterPro" id="IPR049552">
    <property type="entry name" value="PKS_DH_N"/>
</dbReference>
<evidence type="ECO:0000259" key="12">
    <source>
        <dbReference type="PROSITE" id="PS52019"/>
    </source>
</evidence>
<keyword evidence="14" id="KW-1185">Reference proteome</keyword>
<dbReference type="SMART" id="SM00822">
    <property type="entry name" value="PKS_KR"/>
    <property type="match status" value="1"/>
</dbReference>
<dbReference type="InterPro" id="IPR013968">
    <property type="entry name" value="PKS_KR"/>
</dbReference>
<reference evidence="14" key="1">
    <citation type="submission" date="2019-10" db="EMBL/GenBank/DDBJ databases">
        <title>Streptomyces sp. nov., a novel actinobacterium isolated from alkaline environment.</title>
        <authorList>
            <person name="Golinska P."/>
        </authorList>
    </citation>
    <scope>NUCLEOTIDE SEQUENCE [LARGE SCALE GENOMIC DNA]</scope>
    <source>
        <strain evidence="14">DSM 42118</strain>
    </source>
</reference>
<evidence type="ECO:0000313" key="14">
    <source>
        <dbReference type="Proteomes" id="UP000538929"/>
    </source>
</evidence>
<organism evidence="13 14">
    <name type="scientific">Streptomyces alkaliphilus</name>
    <dbReference type="NCBI Taxonomy" id="1472722"/>
    <lineage>
        <taxon>Bacteria</taxon>
        <taxon>Bacillati</taxon>
        <taxon>Actinomycetota</taxon>
        <taxon>Actinomycetes</taxon>
        <taxon>Kitasatosporales</taxon>
        <taxon>Streptomycetaceae</taxon>
        <taxon>Streptomyces</taxon>
    </lineage>
</organism>
<dbReference type="InterPro" id="IPR018201">
    <property type="entry name" value="Ketoacyl_synth_AS"/>
</dbReference>
<dbReference type="Pfam" id="PF00109">
    <property type="entry name" value="ketoacyl-synt"/>
    <property type="match status" value="2"/>
</dbReference>
<dbReference type="SMART" id="SM01294">
    <property type="entry name" value="PKS_PP_betabranch"/>
    <property type="match status" value="2"/>
</dbReference>
<dbReference type="InterPro" id="IPR001227">
    <property type="entry name" value="Ac_transferase_dom_sf"/>
</dbReference>
<dbReference type="InterPro" id="IPR049551">
    <property type="entry name" value="PKS_DH_C"/>
</dbReference>
<dbReference type="Pfam" id="PF21089">
    <property type="entry name" value="PKS_DH_N"/>
    <property type="match status" value="1"/>
</dbReference>
<dbReference type="InterPro" id="IPR020807">
    <property type="entry name" value="PKS_DH"/>
</dbReference>
<dbReference type="InterPro" id="IPR057326">
    <property type="entry name" value="KR_dom"/>
</dbReference>
<accession>A0A7W3Y015</accession>
<feature type="region of interest" description="Disordered" evidence="9">
    <location>
        <begin position="1100"/>
        <end position="1119"/>
    </location>
</feature>
<dbReference type="FunFam" id="3.40.47.10:FF:000019">
    <property type="entry name" value="Polyketide synthase type I"/>
    <property type="match status" value="1"/>
</dbReference>
<dbReference type="InterPro" id="IPR014030">
    <property type="entry name" value="Ketoacyl_synth_N"/>
</dbReference>
<evidence type="ECO:0000256" key="7">
    <source>
        <dbReference type="ARBA" id="ARBA00023315"/>
    </source>
</evidence>
<evidence type="ECO:0000256" key="5">
    <source>
        <dbReference type="ARBA" id="ARBA00023194"/>
    </source>
</evidence>
<dbReference type="InterPro" id="IPR016036">
    <property type="entry name" value="Malonyl_transacylase_ACP-bd"/>
</dbReference>
<evidence type="ECO:0000256" key="4">
    <source>
        <dbReference type="ARBA" id="ARBA00022679"/>
    </source>
</evidence>
<proteinExistence type="predicted"/>
<dbReference type="SUPFAM" id="SSF53901">
    <property type="entry name" value="Thiolase-like"/>
    <property type="match status" value="2"/>
</dbReference>
<feature type="domain" description="Carrier" evidence="10">
    <location>
        <begin position="1019"/>
        <end position="1094"/>
    </location>
</feature>
<dbReference type="GO" id="GO:0033068">
    <property type="term" value="P:macrolide biosynthetic process"/>
    <property type="evidence" value="ECO:0007669"/>
    <property type="project" value="UniProtKB-ARBA"/>
</dbReference>
<feature type="region of interest" description="Disordered" evidence="9">
    <location>
        <begin position="1"/>
        <end position="27"/>
    </location>
</feature>
<evidence type="ECO:0000256" key="2">
    <source>
        <dbReference type="ARBA" id="ARBA00022450"/>
    </source>
</evidence>
<feature type="domain" description="PKS/mFAS DH" evidence="12">
    <location>
        <begin position="2002"/>
        <end position="2279"/>
    </location>
</feature>
<dbReference type="Gene3D" id="3.40.47.10">
    <property type="match status" value="2"/>
</dbReference>
<dbReference type="SUPFAM" id="SSF47336">
    <property type="entry name" value="ACP-like"/>
    <property type="match status" value="2"/>
</dbReference>
<evidence type="ECO:0000313" key="13">
    <source>
        <dbReference type="EMBL" id="MBB0242846.1"/>
    </source>
</evidence>
<keyword evidence="2" id="KW-0596">Phosphopantetheine</keyword>
<dbReference type="InterPro" id="IPR036291">
    <property type="entry name" value="NAD(P)-bd_dom_sf"/>
</dbReference>
<keyword evidence="7" id="KW-0012">Acyltransferase</keyword>
<dbReference type="Gene3D" id="1.10.1200.10">
    <property type="entry name" value="ACP-like"/>
    <property type="match status" value="2"/>
</dbReference>
<gene>
    <name evidence="13" type="ORF">FNQ90_01670</name>
</gene>
<dbReference type="CDD" id="cd00833">
    <property type="entry name" value="PKS"/>
    <property type="match status" value="2"/>
</dbReference>
<dbReference type="InterPro" id="IPR020806">
    <property type="entry name" value="PKS_PP-bd"/>
</dbReference>
<keyword evidence="5" id="KW-0045">Antibiotic biosynthesis</keyword>
<dbReference type="InterPro" id="IPR016039">
    <property type="entry name" value="Thiolase-like"/>
</dbReference>
<feature type="domain" description="Ketosynthase family 3 (KS3)" evidence="11">
    <location>
        <begin position="123"/>
        <end position="530"/>
    </location>
</feature>
<dbReference type="Pfam" id="PF00698">
    <property type="entry name" value="Acyl_transf_1"/>
    <property type="match status" value="2"/>
</dbReference>
<evidence type="ECO:0000256" key="1">
    <source>
        <dbReference type="ARBA" id="ARBA00004792"/>
    </source>
</evidence>
<dbReference type="Gene3D" id="3.10.129.110">
    <property type="entry name" value="Polyketide synthase dehydratase"/>
    <property type="match status" value="1"/>
</dbReference>
<feature type="active site" description="Proton donor; for dehydratase activity" evidence="8">
    <location>
        <position position="2195"/>
    </location>
</feature>
<evidence type="ECO:0000256" key="6">
    <source>
        <dbReference type="ARBA" id="ARBA00023268"/>
    </source>
</evidence>
<dbReference type="PANTHER" id="PTHR43775">
    <property type="entry name" value="FATTY ACID SYNTHASE"/>
    <property type="match status" value="1"/>
</dbReference>
<dbReference type="Pfam" id="PF02801">
    <property type="entry name" value="Ketoacyl-synt_C"/>
    <property type="match status" value="2"/>
</dbReference>
<feature type="region of interest" description="Disordered" evidence="9">
    <location>
        <begin position="40"/>
        <end position="109"/>
    </location>
</feature>
<comment type="caution">
    <text evidence="13">The sequence shown here is derived from an EMBL/GenBank/DDBJ whole genome shotgun (WGS) entry which is preliminary data.</text>
</comment>
<dbReference type="InterPro" id="IPR032821">
    <property type="entry name" value="PKS_assoc"/>
</dbReference>
<dbReference type="GO" id="GO:0031177">
    <property type="term" value="F:phosphopantetheine binding"/>
    <property type="evidence" value="ECO:0007669"/>
    <property type="project" value="InterPro"/>
</dbReference>
<evidence type="ECO:0000256" key="8">
    <source>
        <dbReference type="PROSITE-ProRule" id="PRU01363"/>
    </source>
</evidence>
<keyword evidence="3" id="KW-0597">Phosphoprotein</keyword>
<dbReference type="PANTHER" id="PTHR43775:SF51">
    <property type="entry name" value="INACTIVE PHENOLPHTHIOCEROL SYNTHESIS POLYKETIDE SYNTHASE TYPE I PKS1-RELATED"/>
    <property type="match status" value="1"/>
</dbReference>
<dbReference type="Pfam" id="PF14765">
    <property type="entry name" value="PS-DH"/>
    <property type="match status" value="1"/>
</dbReference>
<feature type="region of interest" description="N-terminal hotdog fold" evidence="8">
    <location>
        <begin position="2002"/>
        <end position="2124"/>
    </location>
</feature>
<dbReference type="InterPro" id="IPR020841">
    <property type="entry name" value="PKS_Beta-ketoAc_synthase_dom"/>
</dbReference>
<sequence>MVPGRGIGKPEPAIPRDSRLLSGEGGNLRKIRVVVTSDALHGHSERGPPVLRAGVFRGNSGRMTGAEERGFEKSRKSSPANTVQVKRPATGRGTTPHPRQPPAAATRRERWVMSVQTPRPPAGDPVAVIGMACRIPGADTPEAFWRLLREGHEAVGPAPADRRPGGTDRGGFLADVDRFDAGFFGISPAEAAAMDPQQRLVLELAWEALEHARIVPGDLEGSHTGVVVGAIAGDYALLHDRLGVGSRHEVLGTHRGMIANRVSHLLSLRGPSLTVDSGQSSSLVAVQLACEELRRGTAAVALAGGVNLNLLPEVDEALRRFGALSPDGRCHTFDAAANGYVRGEGGALVVLKPLAAALADGDPVHAVILGGAVNSGTGEHLTVPDAGAQCRVVEEACRAAGVTPAEVAYVELHGTGTAVGDPVEAAGLGAALGTGRIAAGEPPLLVGSVKTNVGHLEGAAGVVGLLKTVLALCHGTVPPSLHHRAPSPAIPLDALGLAVATEERPWPAGAVAGVSAFGMGGTNCHVVLAPPPATVDDGAGAETGGTEGTDVTGGVVTAWTLSARTPEALRDQAVRLTAHLAADPAPRPAGFAKALLRTRTRFEHRAVVLGGTAAELAAGTAALAEGAPHPAVTVGRALEGRTVLVFPDRGDGWAAMARELLNEPGPFAASFTECSNALEPHTGHDLRAVLRGASDAPPLDHEDVIQPALWATAVSLARFWSSRGVVPDAVLGHSQGEIAAATVAGALDLADAARVVAVHGRLLRSLPEGGMLAVDLSADAVRERIGKRFGLCLAVDNGPDATAVSGPVALLDELAAELRERGIRATRLPIGCAPHSPAVEPVRAELLAALDGIRPRAAAMPFYSSCVGGPLETTAPGPGHWYAGLRSPVRFADATRAVLADGGARFIECGPHPLLTDAVTRIAEEAGLEAVVVTPGRDREGHGGLRRALAEAYVHGAPVDWTPEADRPGVRPADLPRYAFQRTRHWLTGPPAADRRPAVTVPEPVAAPVAAPAVGPRPEEATALVVAVTAEVLGQSDPAAVETGRSFRDLGLDSRGTVELVARLRTATGLPLPGTVLFEYPSPRRLAARLAELLAGERAEDAGTAEAAEPPAAPGNEDDPIAIVAMGCRYPGGITDPEGLWRLVAAGGHAMTPLPADRGWDLDELLGDADRPGTCATRVGGFLHDAPDFDAGFFGLSPREALAMDPQQRLLLEISWEALERAGIEPGTLAGRPVGVYAGAMASDYGPRLHRAGGADGHLLTGTASSVISGRISYTLGLRGPALTVDTACSSSLVAVHLAVRALRRGECELALAGGVTVMSTPGLLLEFSRQRGLAPDGMAKPFSADADGTSFAEGAGVLLLERLSDARRNGHPVLALIRGTAINQDGASNGLTAPDGRAQRQVIRQALADARLDAAEVGVIEAHGTGTRLGDPVEANALIATYGRARAEDVGPAWLGSVKANIGHTQAAAGVAGMIKLVEALRHKLLPVSRHADRATPRADWSAGRVRLLAEEQPWPIREGVPRRAAVSSFGISGTNAHLVLEEAPAGPAVPARETVPGDLPLAWPVTARSAAALRGQAARLAAAGIRDAAGAAGTLAGRSVFEHRAVLLGTSAAELRAGADALAAGVDAPGVVTGIARRSPRTAVLFTGQGAQYPGMGRVLHRTFPVFAAALEEAWAALDPHLERPLREVMWAEPDTAEAVLLDRTGYAQPAIFAYEAALWRLLESFGVTADTVVGHSVGEYAAAFAAGVWSLSDAARLIAVRGRLMDALPIGGGMIAIAATPGEIAASIAGLEDAVGLAAVNGPRGVVISGEAEVCTSIAGIWAGRGRRTRSLSVSHAFHSPLMEPVLAEFRREVESVAPAKPALGHERTADSSLEWTDTGYWVEQIRAAVLFGPAVARLATAGTGLYLEAGPQAQLSGSVRECLTGAAPDRRPGSVTALARRGRDEAAALLHGLAESFTAGAEVDWSAAVPAGPRIALPTYAFDRQRHWLTDPADGGGTGLLDRTTTVAADGGLLLDGKLSRRSAGWLPDHVIGGVEVVPGTVLLDLALAAASAAGAPGVSALTLAAPLTLPASGPAELQVAVAGSTDDHGHRAITVHARTPGNGWTLHATGRTAAGPVVVEPDPAGGWPPPGAERLEPTDGYERLATAGYGYGPAFRGLTAAWRHGTDLYAEVALPDVTRAGHTAHPALLDAALHVLLLEAGLAVGERPVPFVFTDASITAPGARRLRVRLAPTGNGGAHRVNLRDETGRPVGGFTVTLRHAGDDFGRSGGTDADGGLYRLDWTPAADELPGVGKPFGGATVAVLDTGAEAARIAALLPGAELRPGVDAALDAGAPAVLVVPGLDRAPAPGEEVPAVVRRVLDRTLDLVRRRAADPALAGTRLVFTADPDSLTGAPLWALVRSAQTEHPGAYALVRVPEGADWPAVDGEPQYAAGGDGTLVPRLVPWAPRPGADGTGEATAPGPFADGTVLVTGGTGGLGALLAEHLVGRHGARDLLLVSRRGPAAPGAEALRERLTAAGARVRIVACDVADRERLAALLAGIPADRPLGAVVHTAGVLDDGRVTAMDAERLETVLRPKADAAWALHELTADLPLRAFVLYSSVAAVLGTAGQANYAAANGFLDALAAHRRAVGLPALSLAWGLWSAETGMAGGLTGADLARLARTGTAPLERVTAVALLDAALTAAPADGRLVAARWTPGPLAGGAPAVLRVVRPTAAPSPPAPAAPAPAPDAATPAPRTPVIPTVDFVREQVAAVLGHGEPQGIEVDQPFTALGFDSLTAVDLHIRLQDITGLSLPSTLAFDHPTVTDVAAYLADLVPGPVETSAPPDALREALDTVTALLDAAAADPGDREAVESALRRALERLRGGRAASDTPGDLGQISDEDLFAFIDTQL</sequence>
<dbReference type="CDD" id="cd08956">
    <property type="entry name" value="KR_3_FAS_SDR_x"/>
    <property type="match status" value="1"/>
</dbReference>
<dbReference type="InterPro" id="IPR050091">
    <property type="entry name" value="PKS_NRPS_Biosynth_Enz"/>
</dbReference>
<dbReference type="Gene3D" id="3.40.366.10">
    <property type="entry name" value="Malonyl-Coenzyme A Acyl Carrier Protein, domain 2"/>
    <property type="match status" value="2"/>
</dbReference>
<dbReference type="InterPro" id="IPR049900">
    <property type="entry name" value="PKS_mFAS_DH"/>
</dbReference>
<dbReference type="SMART" id="SM00827">
    <property type="entry name" value="PKS_AT"/>
    <property type="match status" value="2"/>
</dbReference>
<dbReference type="GO" id="GO:0006633">
    <property type="term" value="P:fatty acid biosynthetic process"/>
    <property type="evidence" value="ECO:0007669"/>
    <property type="project" value="InterPro"/>
</dbReference>
<dbReference type="InterPro" id="IPR009081">
    <property type="entry name" value="PP-bd_ACP"/>
</dbReference>
<protein>
    <submittedName>
        <fullName evidence="13">SDR family NAD(P)-dependent oxidoreductase</fullName>
    </submittedName>
</protein>
<dbReference type="SMART" id="SM00823">
    <property type="entry name" value="PKS_PP"/>
    <property type="match status" value="2"/>
</dbReference>
<dbReference type="InterPro" id="IPR016035">
    <property type="entry name" value="Acyl_Trfase/lysoPLipase"/>
</dbReference>
<keyword evidence="4" id="KW-0808">Transferase</keyword>
<evidence type="ECO:0000256" key="3">
    <source>
        <dbReference type="ARBA" id="ARBA00022553"/>
    </source>
</evidence>
<dbReference type="InterPro" id="IPR014043">
    <property type="entry name" value="Acyl_transferase_dom"/>
</dbReference>
<keyword evidence="6" id="KW-0511">Multifunctional enzyme</keyword>
<feature type="active site" description="Proton acceptor; for dehydratase activity" evidence="8">
    <location>
        <position position="2034"/>
    </location>
</feature>
<dbReference type="Pfam" id="PF08659">
    <property type="entry name" value="KR"/>
    <property type="match status" value="1"/>
</dbReference>
<dbReference type="SUPFAM" id="SSF52151">
    <property type="entry name" value="FabD/lysophospholipase-like"/>
    <property type="match status" value="2"/>
</dbReference>
<dbReference type="Gene3D" id="3.40.50.720">
    <property type="entry name" value="NAD(P)-binding Rossmann-like Domain"/>
    <property type="match status" value="1"/>
</dbReference>
<dbReference type="SMART" id="SM00826">
    <property type="entry name" value="PKS_DH"/>
    <property type="match status" value="1"/>
</dbReference>
<dbReference type="Pfam" id="PF16197">
    <property type="entry name" value="KAsynt_C_assoc"/>
    <property type="match status" value="2"/>
</dbReference>
<feature type="domain" description="Carrier" evidence="10">
    <location>
        <begin position="2748"/>
        <end position="2823"/>
    </location>
</feature>
<evidence type="ECO:0000256" key="9">
    <source>
        <dbReference type="SAM" id="MobiDB-lite"/>
    </source>
</evidence>
<dbReference type="PROSITE" id="PS52004">
    <property type="entry name" value="KS3_2"/>
    <property type="match status" value="2"/>
</dbReference>
<dbReference type="PROSITE" id="PS52019">
    <property type="entry name" value="PKS_MFAS_DH"/>
    <property type="match status" value="1"/>
</dbReference>
<dbReference type="Proteomes" id="UP000538929">
    <property type="component" value="Unassembled WGS sequence"/>
</dbReference>
<dbReference type="GO" id="GO:0004312">
    <property type="term" value="F:fatty acid synthase activity"/>
    <property type="evidence" value="ECO:0007669"/>
    <property type="project" value="TreeGrafter"/>
</dbReference>